<feature type="compositionally biased region" description="Acidic residues" evidence="1">
    <location>
        <begin position="236"/>
        <end position="248"/>
    </location>
</feature>
<feature type="compositionally biased region" description="Basic and acidic residues" evidence="1">
    <location>
        <begin position="249"/>
        <end position="258"/>
    </location>
</feature>
<keyword evidence="3" id="KW-1185">Reference proteome</keyword>
<name>A0ABP0W828_9BRYO</name>
<accession>A0ABP0W828</accession>
<protein>
    <recommendedName>
        <fullName evidence="4">Transmembrane protein</fullName>
    </recommendedName>
</protein>
<feature type="region of interest" description="Disordered" evidence="1">
    <location>
        <begin position="138"/>
        <end position="166"/>
    </location>
</feature>
<feature type="region of interest" description="Disordered" evidence="1">
    <location>
        <begin position="1"/>
        <end position="26"/>
    </location>
</feature>
<evidence type="ECO:0000313" key="2">
    <source>
        <dbReference type="EMBL" id="CAK9262366.1"/>
    </source>
</evidence>
<feature type="compositionally biased region" description="Low complexity" evidence="1">
    <location>
        <begin position="140"/>
        <end position="166"/>
    </location>
</feature>
<feature type="compositionally biased region" description="Polar residues" evidence="1">
    <location>
        <begin position="1"/>
        <end position="11"/>
    </location>
</feature>
<feature type="region of interest" description="Disordered" evidence="1">
    <location>
        <begin position="196"/>
        <end position="267"/>
    </location>
</feature>
<evidence type="ECO:0000313" key="3">
    <source>
        <dbReference type="Proteomes" id="UP001497444"/>
    </source>
</evidence>
<feature type="compositionally biased region" description="Polar residues" evidence="1">
    <location>
        <begin position="212"/>
        <end position="226"/>
    </location>
</feature>
<organism evidence="2 3">
    <name type="scientific">Sphagnum jensenii</name>
    <dbReference type="NCBI Taxonomy" id="128206"/>
    <lineage>
        <taxon>Eukaryota</taxon>
        <taxon>Viridiplantae</taxon>
        <taxon>Streptophyta</taxon>
        <taxon>Embryophyta</taxon>
        <taxon>Bryophyta</taxon>
        <taxon>Sphagnophytina</taxon>
        <taxon>Sphagnopsida</taxon>
        <taxon>Sphagnales</taxon>
        <taxon>Sphagnaceae</taxon>
        <taxon>Sphagnum</taxon>
    </lineage>
</organism>
<evidence type="ECO:0000256" key="1">
    <source>
        <dbReference type="SAM" id="MobiDB-lite"/>
    </source>
</evidence>
<dbReference type="EMBL" id="OZ020109">
    <property type="protein sequence ID" value="CAK9262366.1"/>
    <property type="molecule type" value="Genomic_DNA"/>
</dbReference>
<gene>
    <name evidence="2" type="ORF">CSSPJE1EN1_LOCUS7844</name>
</gene>
<dbReference type="Proteomes" id="UP001497444">
    <property type="component" value="Chromosome 14"/>
</dbReference>
<sequence>MPRRTGCSSVVPSDGPAPAGSKRTSTTIQDERLQLRTLMNIKQVFVKSIDAYALVLVLLATVTSARSGSVVDYFTDFVTMIWFFLFPRRSSCTRERFQLLAQDLAETARQWSVRQLFNKASDEINCYDQNNTPHELNAAEQTSQQQQQRSTETSNNAAAAAAFRAQQSADNNNAAASSAAAFRPLTSPAAVNAVEWQQQQAPAHRRPARIPNSQDVPSFRDQTSVPLSARSRVQELPDDDKEAAEEEEGHGPDTEADLHGPVANSRTSLGVRCSSFSSQELGENRLDFQVGFHPQFRQLSLGRLTSAGNLASRFSLSPR</sequence>
<evidence type="ECO:0008006" key="4">
    <source>
        <dbReference type="Google" id="ProtNLM"/>
    </source>
</evidence>
<proteinExistence type="predicted"/>
<reference evidence="2" key="1">
    <citation type="submission" date="2024-02" db="EMBL/GenBank/DDBJ databases">
        <authorList>
            <consortium name="ELIXIR-Norway"/>
            <consortium name="Elixir Norway"/>
        </authorList>
    </citation>
    <scope>NUCLEOTIDE SEQUENCE</scope>
</reference>